<dbReference type="InParanoid" id="C7QK95"/>
<dbReference type="InterPro" id="IPR000182">
    <property type="entry name" value="GNAT_dom"/>
</dbReference>
<evidence type="ECO:0000313" key="2">
    <source>
        <dbReference type="EMBL" id="ACU75169.1"/>
    </source>
</evidence>
<dbReference type="OrthoDB" id="9795199at2"/>
<dbReference type="AlphaFoldDB" id="C7QK95"/>
<proteinExistence type="predicted"/>
<name>C7QK95_CATAD</name>
<gene>
    <name evidence="2" type="ordered locus">Caci_6315</name>
</gene>
<organism evidence="2 3">
    <name type="scientific">Catenulispora acidiphila (strain DSM 44928 / JCM 14897 / NBRC 102108 / NRRL B-24433 / ID139908)</name>
    <dbReference type="NCBI Taxonomy" id="479433"/>
    <lineage>
        <taxon>Bacteria</taxon>
        <taxon>Bacillati</taxon>
        <taxon>Actinomycetota</taxon>
        <taxon>Actinomycetes</taxon>
        <taxon>Catenulisporales</taxon>
        <taxon>Catenulisporaceae</taxon>
        <taxon>Catenulispora</taxon>
    </lineage>
</organism>
<dbReference type="KEGG" id="cai:Caci_6315"/>
<dbReference type="RefSeq" id="WP_015794898.1">
    <property type="nucleotide sequence ID" value="NC_013131.1"/>
</dbReference>
<dbReference type="EMBL" id="CP001700">
    <property type="protein sequence ID" value="ACU75169.1"/>
    <property type="molecule type" value="Genomic_DNA"/>
</dbReference>
<keyword evidence="2" id="KW-0808">Transferase</keyword>
<dbReference type="InterPro" id="IPR016181">
    <property type="entry name" value="Acyl_CoA_acyltransferase"/>
</dbReference>
<keyword evidence="3" id="KW-1185">Reference proteome</keyword>
<dbReference type="PANTHER" id="PTHR43610">
    <property type="entry name" value="BLL6696 PROTEIN"/>
    <property type="match status" value="1"/>
</dbReference>
<dbReference type="Pfam" id="PF13302">
    <property type="entry name" value="Acetyltransf_3"/>
    <property type="match status" value="1"/>
</dbReference>
<dbReference type="HOGENOM" id="CLU_013985_1_0_11"/>
<accession>C7QK95</accession>
<reference evidence="2 3" key="1">
    <citation type="journal article" date="2009" name="Stand. Genomic Sci.">
        <title>Complete genome sequence of Catenulispora acidiphila type strain (ID 139908).</title>
        <authorList>
            <person name="Copeland A."/>
            <person name="Lapidus A."/>
            <person name="Glavina Del Rio T."/>
            <person name="Nolan M."/>
            <person name="Lucas S."/>
            <person name="Chen F."/>
            <person name="Tice H."/>
            <person name="Cheng J.F."/>
            <person name="Bruce D."/>
            <person name="Goodwin L."/>
            <person name="Pitluck S."/>
            <person name="Mikhailova N."/>
            <person name="Pati A."/>
            <person name="Ivanova N."/>
            <person name="Mavromatis K."/>
            <person name="Chen A."/>
            <person name="Palaniappan K."/>
            <person name="Chain P."/>
            <person name="Land M."/>
            <person name="Hauser L."/>
            <person name="Chang Y.J."/>
            <person name="Jeffries C.D."/>
            <person name="Chertkov O."/>
            <person name="Brettin T."/>
            <person name="Detter J.C."/>
            <person name="Han C."/>
            <person name="Ali Z."/>
            <person name="Tindall B.J."/>
            <person name="Goker M."/>
            <person name="Bristow J."/>
            <person name="Eisen J.A."/>
            <person name="Markowitz V."/>
            <person name="Hugenholtz P."/>
            <person name="Kyrpides N.C."/>
            <person name="Klenk H.P."/>
        </authorList>
    </citation>
    <scope>NUCLEOTIDE SEQUENCE [LARGE SCALE GENOMIC DNA]</scope>
    <source>
        <strain evidence="3">DSM 44928 / JCM 14897 / NBRC 102108 / NRRL B-24433 / ID139908</strain>
    </source>
</reference>
<dbReference type="STRING" id="479433.Caci_6315"/>
<feature type="domain" description="N-acetyltransferase" evidence="1">
    <location>
        <begin position="19"/>
        <end position="185"/>
    </location>
</feature>
<dbReference type="PROSITE" id="PS51186">
    <property type="entry name" value="GNAT"/>
    <property type="match status" value="1"/>
</dbReference>
<evidence type="ECO:0000259" key="1">
    <source>
        <dbReference type="PROSITE" id="PS51186"/>
    </source>
</evidence>
<dbReference type="Proteomes" id="UP000000851">
    <property type="component" value="Chromosome"/>
</dbReference>
<dbReference type="SUPFAM" id="SSF55729">
    <property type="entry name" value="Acyl-CoA N-acyltransferases (Nat)"/>
    <property type="match status" value="1"/>
</dbReference>
<protein>
    <submittedName>
        <fullName evidence="2">GCN5-related N-acetyltransferase</fullName>
    </submittedName>
</protein>
<dbReference type="GO" id="GO:0016747">
    <property type="term" value="F:acyltransferase activity, transferring groups other than amino-acyl groups"/>
    <property type="evidence" value="ECO:0007669"/>
    <property type="project" value="InterPro"/>
</dbReference>
<evidence type="ECO:0000313" key="3">
    <source>
        <dbReference type="Proteomes" id="UP000000851"/>
    </source>
</evidence>
<dbReference type="Gene3D" id="3.40.630.30">
    <property type="match status" value="1"/>
</dbReference>
<dbReference type="eggNOG" id="COG1670">
    <property type="taxonomic scope" value="Bacteria"/>
</dbReference>
<dbReference type="PANTHER" id="PTHR43610:SF1">
    <property type="entry name" value="N-ACETYLTRANSFERASE DOMAIN-CONTAINING PROTEIN"/>
    <property type="match status" value="1"/>
</dbReference>
<sequence length="205" mass="23325">MSHAPWNQSASTLLENEYVELHPVSEADREPLRRIAFDDRIWKYFVSRVQDDADFAAFFDTMLADQSSGKRACYVVVDKGTGEVAGSSSYGNLSEADRRLEIGWSWLGVDYQGKGVNRWVKYLLLQHAFDVLEAERVEFKTDVLNAQARAGLRNVGAFEEGVLRSFNPMPEGRRRDAIYYSVLRAEWPTVQEQLRRLGKAVNPCA</sequence>